<evidence type="ECO:0000313" key="3">
    <source>
        <dbReference type="Proteomes" id="UP001172457"/>
    </source>
</evidence>
<feature type="region of interest" description="Disordered" evidence="1">
    <location>
        <begin position="78"/>
        <end position="136"/>
    </location>
</feature>
<accession>A0AA38WNV8</accession>
<comment type="caution">
    <text evidence="2">The sequence shown here is derived from an EMBL/GenBank/DDBJ whole genome shotgun (WGS) entry which is preliminary data.</text>
</comment>
<protein>
    <submittedName>
        <fullName evidence="2">Uncharacterized protein</fullName>
    </submittedName>
</protein>
<proteinExistence type="predicted"/>
<name>A0AA38WNV8_9ASTR</name>
<evidence type="ECO:0000256" key="1">
    <source>
        <dbReference type="SAM" id="MobiDB-lite"/>
    </source>
</evidence>
<reference evidence="2" key="1">
    <citation type="submission" date="2023-03" db="EMBL/GenBank/DDBJ databases">
        <title>Chromosome-scale reference genome and RAD-based genetic map of yellow starthistle (Centaurea solstitialis) reveal putative structural variation and QTLs associated with invader traits.</title>
        <authorList>
            <person name="Reatini B."/>
            <person name="Cang F.A."/>
            <person name="Jiang Q."/>
            <person name="Mckibben M.T.W."/>
            <person name="Barker M.S."/>
            <person name="Rieseberg L.H."/>
            <person name="Dlugosch K.M."/>
        </authorList>
    </citation>
    <scope>NUCLEOTIDE SEQUENCE</scope>
    <source>
        <strain evidence="2">CAN-66</strain>
        <tissue evidence="2">Leaf</tissue>
    </source>
</reference>
<sequence length="136" mass="14998">MILVFEANGPLSLLKTKIYGKPFSFIILTTKKKPKTSLSPSCVDLNQRPNQFGFRSRVRSFDRLEGPFVRFITTGSKSSNSGFYHQRKPRVGDEPNGGQAVARPPPGRGTISDQAVARSATEPWHDQPSGRGTISH</sequence>
<dbReference type="EMBL" id="JARYMX010000003">
    <property type="protein sequence ID" value="KAJ9556579.1"/>
    <property type="molecule type" value="Genomic_DNA"/>
</dbReference>
<organism evidence="2 3">
    <name type="scientific">Centaurea solstitialis</name>
    <name type="common">yellow star-thistle</name>
    <dbReference type="NCBI Taxonomy" id="347529"/>
    <lineage>
        <taxon>Eukaryota</taxon>
        <taxon>Viridiplantae</taxon>
        <taxon>Streptophyta</taxon>
        <taxon>Embryophyta</taxon>
        <taxon>Tracheophyta</taxon>
        <taxon>Spermatophyta</taxon>
        <taxon>Magnoliopsida</taxon>
        <taxon>eudicotyledons</taxon>
        <taxon>Gunneridae</taxon>
        <taxon>Pentapetalae</taxon>
        <taxon>asterids</taxon>
        <taxon>campanulids</taxon>
        <taxon>Asterales</taxon>
        <taxon>Asteraceae</taxon>
        <taxon>Carduoideae</taxon>
        <taxon>Cardueae</taxon>
        <taxon>Centaureinae</taxon>
        <taxon>Centaurea</taxon>
    </lineage>
</organism>
<evidence type="ECO:0000313" key="2">
    <source>
        <dbReference type="EMBL" id="KAJ9556579.1"/>
    </source>
</evidence>
<keyword evidence="3" id="KW-1185">Reference proteome</keyword>
<dbReference type="Proteomes" id="UP001172457">
    <property type="component" value="Chromosome 3"/>
</dbReference>
<dbReference type="AlphaFoldDB" id="A0AA38WNV8"/>
<gene>
    <name evidence="2" type="ORF">OSB04_011193</name>
</gene>